<sequence>MWCHLALTVESNSSAASTFCGMSAHVGRLLPENTRTILTVGRYADLLSRHFRLSHFQLRDVVPVEESKEDLHELSDFDGNRTTTDDPDLFFDPQLFMQDMLPPTLFDSDTNVPFTFVSARSQPPGPTDFPHFSSHLPDLDGAERQQSTDEDHGGAFTDHTRILPWSFSESAYEGFCLEVESYSAVLPHDWRLPSRNSLSRNLESYFRCAQESLPFLHSATFSVAKSDIELLLAAAATGALNRFETSCSSSLYHMSKAILLENLGRHELESSSDILSSQNQPAPQRRNGLGKIQTLILLVAYASWAQKDMLPDAIFLGQRLSTLVIQFGITDTLESTYVDGSLMSVTAKEQAWCKWVAAEERRRTLFSAYVLHNLQHFAYDVPLELKSGDICLALPSCEESWKASSPSQWLRSNFHGRRGLQATLMSLLHGRVYPVSSFANYVLIHSLLQEFTLLNGDGIRRPLDPGTANTLETALRTWQLSWERTYESTLDPLSEKGPLGLNATALLRWAYIRLSSNMAPCRILWSREVNDLVLERSCLDRSSRLDRAILHAAHALSIPVRLGLELISHIRLPFRSIEYSLSSLECALLLRDWLAMIATITKSCGPDALRKTERKLLDIISGIIKETSLAETLDVPEDESSRYQRMATTTLRLWAQVFQGVHVLEIDTVIGSGLRLLVQTP</sequence>
<evidence type="ECO:0000256" key="5">
    <source>
        <dbReference type="ARBA" id="ARBA00022833"/>
    </source>
</evidence>
<dbReference type="InterPro" id="IPR051059">
    <property type="entry name" value="VerF-like"/>
</dbReference>
<keyword evidence="4" id="KW-0863">Zinc-finger</keyword>
<evidence type="ECO:0000313" key="9">
    <source>
        <dbReference type="EMBL" id="KIW86429.1"/>
    </source>
</evidence>
<dbReference type="EMBL" id="KN846969">
    <property type="protein sequence ID" value="KIW86429.1"/>
    <property type="molecule type" value="Genomic_DNA"/>
</dbReference>
<keyword evidence="5" id="KW-0862">Zinc</keyword>
<dbReference type="OrthoDB" id="654211at2759"/>
<name>A0A0D2HPP6_9EURO</name>
<dbReference type="PANTHER" id="PTHR40626:SF10">
    <property type="entry name" value="C2H2-TYPE DOMAIN-CONTAINING PROTEIN"/>
    <property type="match status" value="1"/>
</dbReference>
<dbReference type="Proteomes" id="UP000053029">
    <property type="component" value="Unassembled WGS sequence"/>
</dbReference>
<dbReference type="VEuPathDB" id="FungiDB:Z517_01826"/>
<dbReference type="RefSeq" id="XP_013290237.1">
    <property type="nucleotide sequence ID" value="XM_013434783.1"/>
</dbReference>
<feature type="domain" description="Xylanolytic transcriptional activator regulatory" evidence="8">
    <location>
        <begin position="202"/>
        <end position="413"/>
    </location>
</feature>
<dbReference type="GO" id="GO:0000978">
    <property type="term" value="F:RNA polymerase II cis-regulatory region sequence-specific DNA binding"/>
    <property type="evidence" value="ECO:0007669"/>
    <property type="project" value="InterPro"/>
</dbReference>
<protein>
    <submittedName>
        <fullName evidence="9">Unplaced genomic scaffold supercont1.1, whole genome shotgun sequence</fullName>
    </submittedName>
</protein>
<dbReference type="GO" id="GO:0008270">
    <property type="term" value="F:zinc ion binding"/>
    <property type="evidence" value="ECO:0007669"/>
    <property type="project" value="UniProtKB-KW"/>
</dbReference>
<keyword evidence="3" id="KW-0677">Repeat</keyword>
<evidence type="ECO:0000259" key="8">
    <source>
        <dbReference type="Pfam" id="PF04082"/>
    </source>
</evidence>
<reference evidence="9 10" key="1">
    <citation type="submission" date="2015-01" db="EMBL/GenBank/DDBJ databases">
        <title>The Genome Sequence of Fonsecaea pedrosoi CBS 271.37.</title>
        <authorList>
            <consortium name="The Broad Institute Genomics Platform"/>
            <person name="Cuomo C."/>
            <person name="de Hoog S."/>
            <person name="Gorbushina A."/>
            <person name="Stielow B."/>
            <person name="Teixiera M."/>
            <person name="Abouelleil A."/>
            <person name="Chapman S.B."/>
            <person name="Priest M."/>
            <person name="Young S.K."/>
            <person name="Wortman J."/>
            <person name="Nusbaum C."/>
            <person name="Birren B."/>
        </authorList>
    </citation>
    <scope>NUCLEOTIDE SEQUENCE [LARGE SCALE GENOMIC DNA]</scope>
    <source>
        <strain evidence="9 10">CBS 271.37</strain>
    </source>
</reference>
<comment type="subcellular location">
    <subcellularLocation>
        <location evidence="1">Nucleus</location>
    </subcellularLocation>
</comment>
<evidence type="ECO:0000256" key="3">
    <source>
        <dbReference type="ARBA" id="ARBA00022737"/>
    </source>
</evidence>
<keyword evidence="10" id="KW-1185">Reference proteome</keyword>
<dbReference type="InterPro" id="IPR007219">
    <property type="entry name" value="XnlR_reg_dom"/>
</dbReference>
<dbReference type="AlphaFoldDB" id="A0A0D2HPP6"/>
<dbReference type="GO" id="GO:0005634">
    <property type="term" value="C:nucleus"/>
    <property type="evidence" value="ECO:0007669"/>
    <property type="project" value="UniProtKB-SubCell"/>
</dbReference>
<evidence type="ECO:0000313" key="10">
    <source>
        <dbReference type="Proteomes" id="UP000053029"/>
    </source>
</evidence>
<dbReference type="PANTHER" id="PTHR40626">
    <property type="entry name" value="MIP31509P"/>
    <property type="match status" value="1"/>
</dbReference>
<dbReference type="GO" id="GO:0006351">
    <property type="term" value="P:DNA-templated transcription"/>
    <property type="evidence" value="ECO:0007669"/>
    <property type="project" value="InterPro"/>
</dbReference>
<dbReference type="HOGENOM" id="CLU_007784_3_0_1"/>
<organism evidence="9 10">
    <name type="scientific">Fonsecaea pedrosoi CBS 271.37</name>
    <dbReference type="NCBI Taxonomy" id="1442368"/>
    <lineage>
        <taxon>Eukaryota</taxon>
        <taxon>Fungi</taxon>
        <taxon>Dikarya</taxon>
        <taxon>Ascomycota</taxon>
        <taxon>Pezizomycotina</taxon>
        <taxon>Eurotiomycetes</taxon>
        <taxon>Chaetothyriomycetidae</taxon>
        <taxon>Chaetothyriales</taxon>
        <taxon>Herpotrichiellaceae</taxon>
        <taxon>Fonsecaea</taxon>
    </lineage>
</organism>
<evidence type="ECO:0000256" key="6">
    <source>
        <dbReference type="ARBA" id="ARBA00023242"/>
    </source>
</evidence>
<accession>A0A0D2HPP6</accession>
<evidence type="ECO:0000256" key="1">
    <source>
        <dbReference type="ARBA" id="ARBA00004123"/>
    </source>
</evidence>
<dbReference type="GO" id="GO:0000785">
    <property type="term" value="C:chromatin"/>
    <property type="evidence" value="ECO:0007669"/>
    <property type="project" value="TreeGrafter"/>
</dbReference>
<gene>
    <name evidence="9" type="ORF">Z517_01826</name>
</gene>
<feature type="region of interest" description="Disordered" evidence="7">
    <location>
        <begin position="127"/>
        <end position="152"/>
    </location>
</feature>
<evidence type="ECO:0000256" key="4">
    <source>
        <dbReference type="ARBA" id="ARBA00022771"/>
    </source>
</evidence>
<proteinExistence type="predicted"/>
<dbReference type="GO" id="GO:0000981">
    <property type="term" value="F:DNA-binding transcription factor activity, RNA polymerase II-specific"/>
    <property type="evidence" value="ECO:0007669"/>
    <property type="project" value="InterPro"/>
</dbReference>
<keyword evidence="6" id="KW-0539">Nucleus</keyword>
<dbReference type="GeneID" id="25301316"/>
<keyword evidence="2" id="KW-0479">Metal-binding</keyword>
<dbReference type="Pfam" id="PF04082">
    <property type="entry name" value="Fungal_trans"/>
    <property type="match status" value="1"/>
</dbReference>
<evidence type="ECO:0000256" key="7">
    <source>
        <dbReference type="SAM" id="MobiDB-lite"/>
    </source>
</evidence>
<evidence type="ECO:0000256" key="2">
    <source>
        <dbReference type="ARBA" id="ARBA00022723"/>
    </source>
</evidence>
<feature type="compositionally biased region" description="Basic and acidic residues" evidence="7">
    <location>
        <begin position="137"/>
        <end position="152"/>
    </location>
</feature>
<dbReference type="STRING" id="1442368.A0A0D2HPP6"/>